<evidence type="ECO:0000256" key="1">
    <source>
        <dbReference type="SAM" id="Phobius"/>
    </source>
</evidence>
<gene>
    <name evidence="3" type="primary">NCAS0A12400</name>
    <name evidence="3" type="ordered locus">NCAS_0A12400</name>
</gene>
<proteinExistence type="predicted"/>
<protein>
    <recommendedName>
        <fullName evidence="2">SAC domain-containing protein</fullName>
    </recommendedName>
</protein>
<dbReference type="OMA" id="TNRPRFY"/>
<dbReference type="GO" id="GO:0046856">
    <property type="term" value="P:phosphatidylinositol dephosphorylation"/>
    <property type="evidence" value="ECO:0007669"/>
    <property type="project" value="TreeGrafter"/>
</dbReference>
<dbReference type="eggNOG" id="KOG1889">
    <property type="taxonomic scope" value="Eukaryota"/>
</dbReference>
<name>G0V8J9_NAUCA</name>
<dbReference type="Proteomes" id="UP000001640">
    <property type="component" value="Chromosome 1"/>
</dbReference>
<dbReference type="GO" id="GO:0034593">
    <property type="term" value="F:phosphatidylinositol bisphosphate phosphatase activity"/>
    <property type="evidence" value="ECO:0007669"/>
    <property type="project" value="UniProtKB-ARBA"/>
</dbReference>
<dbReference type="AlphaFoldDB" id="G0V8J9"/>
<feature type="transmembrane region" description="Helical" evidence="1">
    <location>
        <begin position="561"/>
        <end position="579"/>
    </location>
</feature>
<keyword evidence="4" id="KW-1185">Reference proteome</keyword>
<sequence>MPGPLLFAKLSDSLLFKPVQATEKNNLVLELSNHDSRIRPSSEDEFPLSNSEQIAAVLGFIRLKLNKYVVIANTCEKTGKINDHIIYKVTKYSIVSPNPALDLKLSSEESEYLHLLESQLNKSKLYFSYTYDLTNSLQRNEYNDQVSWRNADTRFFWNYYLQSDLMSLADSDGDQWSQFIQPVIYGYAKVIDTGLNGSPISLGLISRRSRFRAGTRYFRRGVDEEGHVGNYNETEQILIVEKNADSREIYSHVQTRGSVPVMWAEINNLKYKPNLVLGDESLSLDAIGKHFSEQKAIYGDNYLVNLVDQRGHELPVKESYESAINALGDQHLNYVYFDFHTECRKMRWERVKLLIDRLTQLGLSNNDVFHTIINLRTRTGEVKSEQSSVVRTNCMDCLDRTNVVQSEIAQWVLQREFEMSNLVENNSIWSDNNKILLRHFRNLWADNADAISLSYSGTGALKTDYTRTGKRTYIGALNDLINSISRYYQNNFTDGPRQDSYDLILGEFKPSKDVTTVGSPFYDRRPFYIQLVPSVLLAAMTVMFATIFFPKQGEFTCGNNLFYFLSALFVALCSLGFMFSNGIQYVNWPKLIKVRFLDIEQNIDKEKQFNGLHYLPSAKFSKPGVFKRD</sequence>
<dbReference type="GO" id="GO:0005783">
    <property type="term" value="C:endoplasmic reticulum"/>
    <property type="evidence" value="ECO:0007669"/>
    <property type="project" value="TreeGrafter"/>
</dbReference>
<evidence type="ECO:0000259" key="2">
    <source>
        <dbReference type="PROSITE" id="PS50275"/>
    </source>
</evidence>
<evidence type="ECO:0000313" key="3">
    <source>
        <dbReference type="EMBL" id="CCC67798.1"/>
    </source>
</evidence>
<evidence type="ECO:0000313" key="4">
    <source>
        <dbReference type="Proteomes" id="UP000001640"/>
    </source>
</evidence>
<dbReference type="InParanoid" id="G0V8J9"/>
<keyword evidence="1" id="KW-1133">Transmembrane helix</keyword>
<reference evidence="3 4" key="1">
    <citation type="journal article" date="2011" name="Proc. Natl. Acad. Sci. U.S.A.">
        <title>Evolutionary erosion of yeast sex chromosomes by mating-type switching accidents.</title>
        <authorList>
            <person name="Gordon J.L."/>
            <person name="Armisen D."/>
            <person name="Proux-Wera E."/>
            <person name="Oheigeartaigh S.S."/>
            <person name="Byrne K.P."/>
            <person name="Wolfe K.H."/>
        </authorList>
    </citation>
    <scope>NUCLEOTIDE SEQUENCE [LARGE SCALE GENOMIC DNA]</scope>
    <source>
        <strain evidence="4">ATCC 76901 / BCRC 22586 / CBS 4309 / NBRC 1992 / NRRL Y-12630</strain>
    </source>
</reference>
<accession>G0V8J9</accession>
<dbReference type="PANTHER" id="PTHR45662">
    <property type="entry name" value="PHOSPHATIDYLINOSITIDE PHOSPHATASE SAC1"/>
    <property type="match status" value="1"/>
</dbReference>
<reference key="2">
    <citation type="submission" date="2011-08" db="EMBL/GenBank/DDBJ databases">
        <title>Genome sequence of Naumovozyma castellii.</title>
        <authorList>
            <person name="Gordon J.L."/>
            <person name="Armisen D."/>
            <person name="Proux-Wera E."/>
            <person name="OhEigeartaigh S.S."/>
            <person name="Byrne K.P."/>
            <person name="Wolfe K.H."/>
        </authorList>
    </citation>
    <scope>NUCLEOTIDE SEQUENCE</scope>
    <source>
        <strain>Type strain:CBS 4309</strain>
    </source>
</reference>
<dbReference type="InterPro" id="IPR002013">
    <property type="entry name" value="SAC_dom"/>
</dbReference>
<dbReference type="RefSeq" id="XP_003674178.1">
    <property type="nucleotide sequence ID" value="XM_003674130.1"/>
</dbReference>
<keyword evidence="1" id="KW-0812">Transmembrane</keyword>
<dbReference type="PANTHER" id="PTHR45662:SF2">
    <property type="entry name" value="PHOSPHATIDYLINOSITOL-3-PHOSPHATASE SAC1"/>
    <property type="match status" value="1"/>
</dbReference>
<dbReference type="PROSITE" id="PS50275">
    <property type="entry name" value="SAC"/>
    <property type="match status" value="1"/>
</dbReference>
<dbReference type="EMBL" id="HE576752">
    <property type="protein sequence ID" value="CCC67798.1"/>
    <property type="molecule type" value="Genomic_DNA"/>
</dbReference>
<dbReference type="GO" id="GO:0043812">
    <property type="term" value="F:phosphatidylinositol-4-phosphate phosphatase activity"/>
    <property type="evidence" value="ECO:0007669"/>
    <property type="project" value="TreeGrafter"/>
</dbReference>
<dbReference type="GeneID" id="96901276"/>
<dbReference type="HOGENOM" id="CLU_003016_7_4_1"/>
<dbReference type="OrthoDB" id="405996at2759"/>
<dbReference type="KEGG" id="ncs:NCAS_0A12400"/>
<keyword evidence="1" id="KW-0472">Membrane</keyword>
<organism evidence="3 4">
    <name type="scientific">Naumovozyma castellii</name>
    <name type="common">Yeast</name>
    <name type="synonym">Saccharomyces castellii</name>
    <dbReference type="NCBI Taxonomy" id="27288"/>
    <lineage>
        <taxon>Eukaryota</taxon>
        <taxon>Fungi</taxon>
        <taxon>Dikarya</taxon>
        <taxon>Ascomycota</taxon>
        <taxon>Saccharomycotina</taxon>
        <taxon>Saccharomycetes</taxon>
        <taxon>Saccharomycetales</taxon>
        <taxon>Saccharomycetaceae</taxon>
        <taxon>Naumovozyma</taxon>
    </lineage>
</organism>
<feature type="transmembrane region" description="Helical" evidence="1">
    <location>
        <begin position="527"/>
        <end position="549"/>
    </location>
</feature>
<dbReference type="Pfam" id="PF02383">
    <property type="entry name" value="Syja_N"/>
    <property type="match status" value="1"/>
</dbReference>
<feature type="domain" description="SAC" evidence="2">
    <location>
        <begin position="116"/>
        <end position="457"/>
    </location>
</feature>
<dbReference type="STRING" id="1064592.G0V8J9"/>